<dbReference type="EMBL" id="JANVAD010000005">
    <property type="protein sequence ID" value="MCS6523080.1"/>
    <property type="molecule type" value="Genomic_DNA"/>
</dbReference>
<evidence type="ECO:0000313" key="1">
    <source>
        <dbReference type="EMBL" id="MCS6523080.1"/>
    </source>
</evidence>
<proteinExistence type="predicted"/>
<name>A0ABT2HII1_9MICO</name>
<gene>
    <name evidence="1" type="ORF">NYQ28_10935</name>
</gene>
<accession>A0ABT2HII1</accession>
<reference evidence="1 2" key="1">
    <citation type="submission" date="2022-08" db="EMBL/GenBank/DDBJ databases">
        <title>Taxonomy of Curtobacterium flaccumfaciens.</title>
        <authorList>
            <person name="Osdaghi E."/>
            <person name="Taghavi S.M."/>
            <person name="Hamidizade M."/>
            <person name="Abachi H."/>
            <person name="Fazliarab A."/>
            <person name="Baeyen S."/>
            <person name="Portier P."/>
            <person name="Van Vaerenbergh J."/>
            <person name="Jacques M.-A."/>
        </authorList>
    </citation>
    <scope>NUCLEOTIDE SEQUENCE [LARGE SCALE GENOMIC DNA]</scope>
    <source>
        <strain evidence="1 2">LMG8786T</strain>
    </source>
</reference>
<comment type="caution">
    <text evidence="1">The sequence shown here is derived from an EMBL/GenBank/DDBJ whole genome shotgun (WGS) entry which is preliminary data.</text>
</comment>
<keyword evidence="2" id="KW-1185">Reference proteome</keyword>
<dbReference type="Proteomes" id="UP001652264">
    <property type="component" value="Unassembled WGS sequence"/>
</dbReference>
<organism evidence="1 2">
    <name type="scientific">Curtobacterium citreum</name>
    <dbReference type="NCBI Taxonomy" id="2036"/>
    <lineage>
        <taxon>Bacteria</taxon>
        <taxon>Bacillati</taxon>
        <taxon>Actinomycetota</taxon>
        <taxon>Actinomycetes</taxon>
        <taxon>Micrococcales</taxon>
        <taxon>Microbacteriaceae</taxon>
        <taxon>Curtobacterium</taxon>
    </lineage>
</organism>
<evidence type="ECO:0000313" key="2">
    <source>
        <dbReference type="Proteomes" id="UP001652264"/>
    </source>
</evidence>
<protein>
    <submittedName>
        <fullName evidence="1">Uncharacterized protein</fullName>
    </submittedName>
</protein>
<sequence>MAYRDLISDGAQVVPLTSERLHYHARPTGLFEQLSYRGVLSCFAGLDGAGWHLDAGLRERDPVVREHEEVPVTDDLADDLVDLGWHESTVRPHVSCHMLAARWPGGPFGRWRKAHEGVAA</sequence>